<dbReference type="InterPro" id="IPR045592">
    <property type="entry name" value="DUF6461"/>
</dbReference>
<dbReference type="RefSeq" id="WP_356193011.1">
    <property type="nucleotide sequence ID" value="NZ_JBEXDP010000011.1"/>
</dbReference>
<protein>
    <submittedName>
        <fullName evidence="1">DUF6461 domain-containing protein</fullName>
    </submittedName>
</protein>
<reference evidence="1 2" key="1">
    <citation type="submission" date="2024-06" db="EMBL/GenBank/DDBJ databases">
        <title>The Natural Products Discovery Center: Release of the First 8490 Sequenced Strains for Exploring Actinobacteria Biosynthetic Diversity.</title>
        <authorList>
            <person name="Kalkreuter E."/>
            <person name="Kautsar S.A."/>
            <person name="Yang D."/>
            <person name="Bader C.D."/>
            <person name="Teijaro C.N."/>
            <person name="Fluegel L."/>
            <person name="Davis C.M."/>
            <person name="Simpson J.R."/>
            <person name="Lauterbach L."/>
            <person name="Steele A.D."/>
            <person name="Gui C."/>
            <person name="Meng S."/>
            <person name="Li G."/>
            <person name="Viehrig K."/>
            <person name="Ye F."/>
            <person name="Su P."/>
            <person name="Kiefer A.F."/>
            <person name="Nichols A."/>
            <person name="Cepeda A.J."/>
            <person name="Yan W."/>
            <person name="Fan B."/>
            <person name="Jiang Y."/>
            <person name="Adhikari A."/>
            <person name="Zheng C.-J."/>
            <person name="Schuster L."/>
            <person name="Cowan T.M."/>
            <person name="Smanski M.J."/>
            <person name="Chevrette M.G."/>
            <person name="De Carvalho L.P.S."/>
            <person name="Shen B."/>
        </authorList>
    </citation>
    <scope>NUCLEOTIDE SEQUENCE [LARGE SCALE GENOMIC DNA]</scope>
    <source>
        <strain evidence="1 2">NPDC020594</strain>
    </source>
</reference>
<evidence type="ECO:0000313" key="2">
    <source>
        <dbReference type="Proteomes" id="UP001551011"/>
    </source>
</evidence>
<proteinExistence type="predicted"/>
<name>A0ABV3AGH8_9ACTN</name>
<organism evidence="1 2">
    <name type="scientific">Streptomyces flaveolus</name>
    <dbReference type="NCBI Taxonomy" id="67297"/>
    <lineage>
        <taxon>Bacteria</taxon>
        <taxon>Bacillati</taxon>
        <taxon>Actinomycetota</taxon>
        <taxon>Actinomycetes</taxon>
        <taxon>Kitasatosporales</taxon>
        <taxon>Streptomycetaceae</taxon>
        <taxon>Streptomyces</taxon>
    </lineage>
</organism>
<comment type="caution">
    <text evidence="1">The sequence shown here is derived from an EMBL/GenBank/DDBJ whole genome shotgun (WGS) entry which is preliminary data.</text>
</comment>
<keyword evidence="2" id="KW-1185">Reference proteome</keyword>
<evidence type="ECO:0000313" key="1">
    <source>
        <dbReference type="EMBL" id="MEU5711059.1"/>
    </source>
</evidence>
<accession>A0ABV3AGH8</accession>
<dbReference type="Proteomes" id="UP001551011">
    <property type="component" value="Unassembled WGS sequence"/>
</dbReference>
<dbReference type="EMBL" id="JBFAEG010000024">
    <property type="protein sequence ID" value="MEU5711059.1"/>
    <property type="molecule type" value="Genomic_DNA"/>
</dbReference>
<gene>
    <name evidence="1" type="ORF">AB0H04_30010</name>
</gene>
<dbReference type="Pfam" id="PF20062">
    <property type="entry name" value="DUF6461"/>
    <property type="match status" value="1"/>
</dbReference>
<sequence length="194" mass="20952">MTSTGRGRGLDMFRDGDFPLYTLTFARNLSPAELLIRMGVDTETLGFRPATDLTDDLGDDLFDEDEPVVVAGADGPWAWAWEQGGVHGLDARTLSAVSAGTEAVVLHHNEKPMDWFKYAVGGGVVVGFHTLQAIEPTGQDPTRLDELMRPLGLVRGRVAPVHGVLALLETAFGIGLTAPGDEARWSGMLRRLPE</sequence>